<dbReference type="InterPro" id="IPR050697">
    <property type="entry name" value="Adenylyl/Guanylyl_Cyclase_3/4"/>
</dbReference>
<dbReference type="EMBL" id="WQLV01000005">
    <property type="protein sequence ID" value="MVO16259.1"/>
    <property type="molecule type" value="Genomic_DNA"/>
</dbReference>
<name>A0A6L6WH34_9RHOB</name>
<accession>A0A6L6WH34</accession>
<dbReference type="InterPro" id="IPR029787">
    <property type="entry name" value="Nucleotide_cyclase"/>
</dbReference>
<gene>
    <name evidence="3" type="ORF">GO984_10600</name>
</gene>
<sequence length="513" mass="57316">MKRISKLLLKYPHLVSALVTAAVFALPLAVWLDVMAITDQSIRRQTAALHSVMDNLRVYYTHNVIDQLASDSPTVAKHDHHEDEGSIPHLDSLSIELGEMINSDQDHQGFNFEYRFLTDTPYADHAPSELSEAEKRALDRFRNGFPDDHIFFKADDSPWDHAVSMVTPVVIVENCADCESESPGAASSDLQQSDILGMQSFTVRQPIASNLLALKYLLLYMIAAGTFGILFSRYQLRLAAKFKSQSEELAQNNEFLAGISMKISRYLSPQVYRSIFSGESDASISTERKKLTVFFSDIKDFTQTTETLQPEELTALLNEYFSEMSAIAEKHGATIDKFIGDAIVAFFGDPETKGTSEDARACLRMAQEMQERLGELAGQWRAQGIEHPFRARIGINTGYCNVGNFGSEARMDYTIIGAEANLAARLEASAEPGGIVMSYETYAHVRDIVSARQLPPMRFKGIAREVIPYVVDPGRNRAPLSETTADGRRMTVNLDQLDDHTRETLNKLLKDHQ</sequence>
<dbReference type="AlphaFoldDB" id="A0A6L6WH34"/>
<evidence type="ECO:0000256" key="1">
    <source>
        <dbReference type="SAM" id="Phobius"/>
    </source>
</evidence>
<keyword evidence="4" id="KW-1185">Reference proteome</keyword>
<keyword evidence="1" id="KW-0812">Transmembrane</keyword>
<dbReference type="CDD" id="cd07302">
    <property type="entry name" value="CHD"/>
    <property type="match status" value="1"/>
</dbReference>
<dbReference type="Pfam" id="PF00211">
    <property type="entry name" value="Guanylate_cyc"/>
    <property type="match status" value="1"/>
</dbReference>
<dbReference type="RefSeq" id="WP_167740293.1">
    <property type="nucleotide sequence ID" value="NZ_WQLV01000005.1"/>
</dbReference>
<organism evidence="3 4">
    <name type="scientific">Parasedimentitalea huanghaiensis</name>
    <dbReference type="NCBI Taxonomy" id="2682100"/>
    <lineage>
        <taxon>Bacteria</taxon>
        <taxon>Pseudomonadati</taxon>
        <taxon>Pseudomonadota</taxon>
        <taxon>Alphaproteobacteria</taxon>
        <taxon>Rhodobacterales</taxon>
        <taxon>Paracoccaceae</taxon>
        <taxon>Parasedimentitalea</taxon>
    </lineage>
</organism>
<proteinExistence type="predicted"/>
<dbReference type="PANTHER" id="PTHR43081">
    <property type="entry name" value="ADENYLATE CYCLASE, TERMINAL-DIFFERENTIATION SPECIFIC-RELATED"/>
    <property type="match status" value="1"/>
</dbReference>
<dbReference type="PANTHER" id="PTHR43081:SF18">
    <property type="entry name" value="BLL7624 PROTEIN"/>
    <property type="match status" value="1"/>
</dbReference>
<dbReference type="Gene3D" id="3.30.70.1230">
    <property type="entry name" value="Nucleotide cyclase"/>
    <property type="match status" value="1"/>
</dbReference>
<keyword evidence="1" id="KW-0472">Membrane</keyword>
<dbReference type="Proteomes" id="UP000478892">
    <property type="component" value="Unassembled WGS sequence"/>
</dbReference>
<feature type="domain" description="Guanylate cyclase" evidence="2">
    <location>
        <begin position="292"/>
        <end position="427"/>
    </location>
</feature>
<dbReference type="PROSITE" id="PS50125">
    <property type="entry name" value="GUANYLATE_CYCLASE_2"/>
    <property type="match status" value="1"/>
</dbReference>
<feature type="transmembrane region" description="Helical" evidence="1">
    <location>
        <begin position="213"/>
        <end position="234"/>
    </location>
</feature>
<dbReference type="InterPro" id="IPR001054">
    <property type="entry name" value="A/G_cyclase"/>
</dbReference>
<dbReference type="GO" id="GO:0004016">
    <property type="term" value="F:adenylate cyclase activity"/>
    <property type="evidence" value="ECO:0007669"/>
    <property type="project" value="UniProtKB-ARBA"/>
</dbReference>
<dbReference type="GO" id="GO:0006171">
    <property type="term" value="P:cAMP biosynthetic process"/>
    <property type="evidence" value="ECO:0007669"/>
    <property type="project" value="TreeGrafter"/>
</dbReference>
<dbReference type="SMART" id="SM00044">
    <property type="entry name" value="CYCc"/>
    <property type="match status" value="1"/>
</dbReference>
<dbReference type="SUPFAM" id="SSF55073">
    <property type="entry name" value="Nucleotide cyclase"/>
    <property type="match status" value="1"/>
</dbReference>
<evidence type="ECO:0000259" key="2">
    <source>
        <dbReference type="PROSITE" id="PS50125"/>
    </source>
</evidence>
<dbReference type="GO" id="GO:0035556">
    <property type="term" value="P:intracellular signal transduction"/>
    <property type="evidence" value="ECO:0007669"/>
    <property type="project" value="InterPro"/>
</dbReference>
<reference evidence="3 4" key="1">
    <citation type="submission" date="2019-12" db="EMBL/GenBank/DDBJ databases">
        <authorList>
            <person name="Zhang Y.-J."/>
        </authorList>
    </citation>
    <scope>NUCLEOTIDE SEQUENCE [LARGE SCALE GENOMIC DNA]</scope>
    <source>
        <strain evidence="3 4">CY05</strain>
    </source>
</reference>
<comment type="caution">
    <text evidence="3">The sequence shown here is derived from an EMBL/GenBank/DDBJ whole genome shotgun (WGS) entry which is preliminary data.</text>
</comment>
<evidence type="ECO:0000313" key="4">
    <source>
        <dbReference type="Proteomes" id="UP000478892"/>
    </source>
</evidence>
<evidence type="ECO:0000313" key="3">
    <source>
        <dbReference type="EMBL" id="MVO16259.1"/>
    </source>
</evidence>
<keyword evidence="1" id="KW-1133">Transmembrane helix</keyword>
<protein>
    <submittedName>
        <fullName evidence="3">Adenylate/guanylate cyclase domain-containing protein</fullName>
    </submittedName>
</protein>